<dbReference type="SUPFAM" id="SSF143631">
    <property type="entry name" value="ApbE-like"/>
    <property type="match status" value="1"/>
</dbReference>
<keyword evidence="5 10" id="KW-0479">Metal-binding</keyword>
<protein>
    <recommendedName>
        <fullName evidence="2 10">FAD:protein FMN transferase</fullName>
        <ecNumber evidence="1 10">2.7.1.180</ecNumber>
    </recommendedName>
    <alternativeName>
        <fullName evidence="8 10">Flavin transferase</fullName>
    </alternativeName>
</protein>
<comment type="caution">
    <text evidence="13">The sequence shown here is derived from an EMBL/GenBank/DDBJ whole genome shotgun (WGS) entry which is preliminary data.</text>
</comment>
<dbReference type="InterPro" id="IPR003374">
    <property type="entry name" value="ApbE-like_sf"/>
</dbReference>
<keyword evidence="12" id="KW-0472">Membrane</keyword>
<evidence type="ECO:0000313" key="13">
    <source>
        <dbReference type="EMBL" id="MSS57754.1"/>
    </source>
</evidence>
<evidence type="ECO:0000256" key="3">
    <source>
        <dbReference type="ARBA" id="ARBA00022630"/>
    </source>
</evidence>
<dbReference type="Gene3D" id="3.10.520.10">
    <property type="entry name" value="ApbE-like domains"/>
    <property type="match status" value="1"/>
</dbReference>
<evidence type="ECO:0000256" key="1">
    <source>
        <dbReference type="ARBA" id="ARBA00011955"/>
    </source>
</evidence>
<keyword evidence="14" id="KW-1185">Reference proteome</keyword>
<evidence type="ECO:0000256" key="2">
    <source>
        <dbReference type="ARBA" id="ARBA00016337"/>
    </source>
</evidence>
<evidence type="ECO:0000256" key="8">
    <source>
        <dbReference type="ARBA" id="ARBA00031306"/>
    </source>
</evidence>
<evidence type="ECO:0000256" key="5">
    <source>
        <dbReference type="ARBA" id="ARBA00022723"/>
    </source>
</evidence>
<dbReference type="PROSITE" id="PS51257">
    <property type="entry name" value="PROKAR_LIPOPROTEIN"/>
    <property type="match status" value="1"/>
</dbReference>
<dbReference type="EMBL" id="VUMN01000003">
    <property type="protein sequence ID" value="MSS57754.1"/>
    <property type="molecule type" value="Genomic_DNA"/>
</dbReference>
<keyword evidence="12" id="KW-1003">Cell membrane</keyword>
<comment type="catalytic activity">
    <reaction evidence="9 10 12">
        <text>L-threonyl-[protein] + FAD = FMN-L-threonyl-[protein] + AMP + H(+)</text>
        <dbReference type="Rhea" id="RHEA:36847"/>
        <dbReference type="Rhea" id="RHEA-COMP:11060"/>
        <dbReference type="Rhea" id="RHEA-COMP:11061"/>
        <dbReference type="ChEBI" id="CHEBI:15378"/>
        <dbReference type="ChEBI" id="CHEBI:30013"/>
        <dbReference type="ChEBI" id="CHEBI:57692"/>
        <dbReference type="ChEBI" id="CHEBI:74257"/>
        <dbReference type="ChEBI" id="CHEBI:456215"/>
        <dbReference type="EC" id="2.7.1.180"/>
    </reaction>
</comment>
<feature type="binding site" evidence="11">
    <location>
        <position position="315"/>
    </location>
    <ligand>
        <name>Mg(2+)</name>
        <dbReference type="ChEBI" id="CHEBI:18420"/>
    </ligand>
</feature>
<keyword evidence="3 10" id="KW-0285">Flavoprotein</keyword>
<comment type="function">
    <text evidence="12">Flavin transferase that catalyzes the transfer of the FMN moiety of FAD and its covalent binding to the hydroxyl group of a threonine residue in a target flavoprotein.</text>
</comment>
<keyword evidence="6 10" id="KW-0274">FAD</keyword>
<dbReference type="GO" id="GO:0005886">
    <property type="term" value="C:plasma membrane"/>
    <property type="evidence" value="ECO:0007669"/>
    <property type="project" value="UniProtKB-SubCell"/>
</dbReference>
<dbReference type="GO" id="GO:0046872">
    <property type="term" value="F:metal ion binding"/>
    <property type="evidence" value="ECO:0007669"/>
    <property type="project" value="UniProtKB-UniRule"/>
</dbReference>
<sequence length="379" mass="41593">MKKKNIVKTLVCLTLLSGCASGTSASPSASAEDEVKNYSNASIDDGFDTVIQFQETTTKEIFDSHFNDALSLFRRYNDLFDIYNTYDGMNNLKTINDNAGIQPVEVDPEIISLLQEAKEYYDLSGGEFDITIGSVLNIWHNYREDGITKNEAGEKGDLPSDEELQEAAKHTGWDYVEIDAENSTVYITDPDVSLDVGGIAKGYATEKIAQALEQEGVEHGALNAGGNTRTIGEKYNGTPWNIGIQNPGGSGSLLAVAQSGTMSFVTSGDYERYYIASDGRSYCHIIDPESLYPATRYHSVTIITPDSSAADCLSTTLFTLSFEEGNKVLEEYRSAHPDTTIEAIWIMDKDKAVDSEYSHETGDYYIAYTAGLEGAITWQ</sequence>
<evidence type="ECO:0000256" key="10">
    <source>
        <dbReference type="PIRNR" id="PIRNR006268"/>
    </source>
</evidence>
<evidence type="ECO:0000256" key="9">
    <source>
        <dbReference type="ARBA" id="ARBA00048540"/>
    </source>
</evidence>
<comment type="similarity">
    <text evidence="10 12">Belongs to the ApbE family.</text>
</comment>
<dbReference type="GO" id="GO:0016740">
    <property type="term" value="F:transferase activity"/>
    <property type="evidence" value="ECO:0007669"/>
    <property type="project" value="UniProtKB-UniRule"/>
</dbReference>
<keyword evidence="12" id="KW-0997">Cell inner membrane</keyword>
<accession>A0A7X2TEK7</accession>
<feature type="chain" id="PRO_5031601356" description="FAD:protein FMN transferase" evidence="12">
    <location>
        <begin position="32"/>
        <end position="379"/>
    </location>
</feature>
<dbReference type="PIRSF" id="PIRSF006268">
    <property type="entry name" value="ApbE"/>
    <property type="match status" value="1"/>
</dbReference>
<evidence type="ECO:0000256" key="4">
    <source>
        <dbReference type="ARBA" id="ARBA00022679"/>
    </source>
</evidence>
<feature type="binding site" evidence="11">
    <location>
        <position position="311"/>
    </location>
    <ligand>
        <name>Mg(2+)</name>
        <dbReference type="ChEBI" id="CHEBI:18420"/>
    </ligand>
</feature>
<feature type="binding site" evidence="11">
    <location>
        <position position="198"/>
    </location>
    <ligand>
        <name>Mg(2+)</name>
        <dbReference type="ChEBI" id="CHEBI:18420"/>
    </ligand>
</feature>
<evidence type="ECO:0000256" key="12">
    <source>
        <dbReference type="RuleBase" id="RU363002"/>
    </source>
</evidence>
<dbReference type="PANTHER" id="PTHR30040:SF2">
    <property type="entry name" value="FAD:PROTEIN FMN TRANSFERASE"/>
    <property type="match status" value="1"/>
</dbReference>
<keyword evidence="12" id="KW-0449">Lipoprotein</keyword>
<gene>
    <name evidence="13" type="ORF">FYJ51_02390</name>
</gene>
<organism evidence="13 14">
    <name type="scientific">Stecheria intestinalis</name>
    <dbReference type="NCBI Taxonomy" id="2606630"/>
    <lineage>
        <taxon>Bacteria</taxon>
        <taxon>Bacillati</taxon>
        <taxon>Bacillota</taxon>
        <taxon>Erysipelotrichia</taxon>
        <taxon>Erysipelotrichales</taxon>
        <taxon>Erysipelotrichaceae</taxon>
        <taxon>Stecheria</taxon>
    </lineage>
</organism>
<comment type="subcellular location">
    <subcellularLocation>
        <location evidence="12">Cell inner membrane</location>
        <topology evidence="12">Lipid-anchor</topology>
        <orientation evidence="12">Periplasmic side</orientation>
    </subcellularLocation>
</comment>
<dbReference type="InterPro" id="IPR024932">
    <property type="entry name" value="ApbE"/>
</dbReference>
<keyword evidence="7 10" id="KW-0460">Magnesium</keyword>
<dbReference type="Proteomes" id="UP000461880">
    <property type="component" value="Unassembled WGS sequence"/>
</dbReference>
<evidence type="ECO:0000313" key="14">
    <source>
        <dbReference type="Proteomes" id="UP000461880"/>
    </source>
</evidence>
<dbReference type="PANTHER" id="PTHR30040">
    <property type="entry name" value="THIAMINE BIOSYNTHESIS LIPOPROTEIN APBE"/>
    <property type="match status" value="1"/>
</dbReference>
<proteinExistence type="inferred from homology"/>
<dbReference type="Pfam" id="PF02424">
    <property type="entry name" value="ApbE"/>
    <property type="match status" value="1"/>
</dbReference>
<dbReference type="AlphaFoldDB" id="A0A7X2TEK7"/>
<evidence type="ECO:0000256" key="6">
    <source>
        <dbReference type="ARBA" id="ARBA00022827"/>
    </source>
</evidence>
<comment type="cofactor">
    <cofactor evidence="11">
        <name>Mg(2+)</name>
        <dbReference type="ChEBI" id="CHEBI:18420"/>
    </cofactor>
    <cofactor evidence="11">
        <name>Mn(2+)</name>
        <dbReference type="ChEBI" id="CHEBI:29035"/>
    </cofactor>
    <text evidence="11">Magnesium. Can also use manganese.</text>
</comment>
<keyword evidence="4 10" id="KW-0808">Transferase</keyword>
<evidence type="ECO:0000256" key="11">
    <source>
        <dbReference type="PIRSR" id="PIRSR006268-2"/>
    </source>
</evidence>
<dbReference type="EC" id="2.7.1.180" evidence="1 10"/>
<name>A0A7X2TEK7_9FIRM</name>
<feature type="signal peptide" evidence="12">
    <location>
        <begin position="1"/>
        <end position="31"/>
    </location>
</feature>
<keyword evidence="12" id="KW-0732">Signal</keyword>
<evidence type="ECO:0000256" key="7">
    <source>
        <dbReference type="ARBA" id="ARBA00022842"/>
    </source>
</evidence>
<reference evidence="13 14" key="1">
    <citation type="submission" date="2019-08" db="EMBL/GenBank/DDBJ databases">
        <title>In-depth cultivation of the pig gut microbiome towards novel bacterial diversity and tailored functional studies.</title>
        <authorList>
            <person name="Wylensek D."/>
            <person name="Hitch T.C.A."/>
            <person name="Clavel T."/>
        </authorList>
    </citation>
    <scope>NUCLEOTIDE SEQUENCE [LARGE SCALE GENOMIC DNA]</scope>
    <source>
        <strain evidence="13 14">Oil+RF-744-GAM-WT-6</strain>
    </source>
</reference>